<organism evidence="3 4">
    <name type="scientific">Bremerella cremea</name>
    <dbReference type="NCBI Taxonomy" id="1031537"/>
    <lineage>
        <taxon>Bacteria</taxon>
        <taxon>Pseudomonadati</taxon>
        <taxon>Planctomycetota</taxon>
        <taxon>Planctomycetia</taxon>
        <taxon>Pirellulales</taxon>
        <taxon>Pirellulaceae</taxon>
        <taxon>Bremerella</taxon>
    </lineage>
</organism>
<evidence type="ECO:0000313" key="4">
    <source>
        <dbReference type="Proteomes" id="UP000253562"/>
    </source>
</evidence>
<protein>
    <recommendedName>
        <fullName evidence="5">HEAT repeat domain-containing protein</fullName>
    </recommendedName>
</protein>
<reference evidence="3 4" key="1">
    <citation type="submission" date="2018-07" db="EMBL/GenBank/DDBJ databases">
        <title>Comparative genomes isolates from brazilian mangrove.</title>
        <authorList>
            <person name="De Araujo J.E."/>
            <person name="Taketani R.G."/>
            <person name="Silva M.C.P."/>
            <person name="Lourenco M.V."/>
            <person name="Oliveira V.M."/>
            <person name="Andreote F.D."/>
        </authorList>
    </citation>
    <scope>NUCLEOTIDE SEQUENCE [LARGE SCALE GENOMIC DNA]</scope>
    <source>
        <strain evidence="3 4">HEX PRIS-MGV</strain>
    </source>
</reference>
<evidence type="ECO:0000313" key="3">
    <source>
        <dbReference type="EMBL" id="RCS52865.1"/>
    </source>
</evidence>
<evidence type="ECO:0008006" key="5">
    <source>
        <dbReference type="Google" id="ProtNLM"/>
    </source>
</evidence>
<keyword evidence="1" id="KW-0175">Coiled coil</keyword>
<dbReference type="RefSeq" id="WP_114368289.1">
    <property type="nucleotide sequence ID" value="NZ_QPEX01000011.1"/>
</dbReference>
<evidence type="ECO:0000256" key="2">
    <source>
        <dbReference type="SAM" id="Phobius"/>
    </source>
</evidence>
<dbReference type="InterPro" id="IPR016024">
    <property type="entry name" value="ARM-type_fold"/>
</dbReference>
<keyword evidence="2" id="KW-0472">Membrane</keyword>
<name>A0A368KT92_9BACT</name>
<accession>A0A368KT92</accession>
<dbReference type="SUPFAM" id="SSF48371">
    <property type="entry name" value="ARM repeat"/>
    <property type="match status" value="1"/>
</dbReference>
<keyword evidence="2" id="KW-0812">Transmembrane</keyword>
<comment type="caution">
    <text evidence="3">The sequence shown here is derived from an EMBL/GenBank/DDBJ whole genome shotgun (WGS) entry which is preliminary data.</text>
</comment>
<evidence type="ECO:0000256" key="1">
    <source>
        <dbReference type="SAM" id="Coils"/>
    </source>
</evidence>
<proteinExistence type="predicted"/>
<sequence>MNQAKPSRVAKWMWEGSILLIVILAGVLFWQYQSAEKANRALFLQNQKLEREISDEKKKIASIQAAIVTKLDTGVPLIALHPPSHKMISLPDPSSYREIEAVLIRQLHDKRQQVQAHALVGLCRVVGRQGNRSLFVTTVVRETIPCLHNPRLRYYALNLLREIGPQAKEAVPDILATVSGEYWFPVQKAAMDARRIDPQCDLSEFLARYIVEDRYGKETFKNLIENFKPQEVALAYEAAAALAKTPEKKTHIQQVQAYMKSPAARAGWWSARGFQGYLKSVNQPQETK</sequence>
<dbReference type="Gene3D" id="1.25.10.10">
    <property type="entry name" value="Leucine-rich Repeat Variant"/>
    <property type="match status" value="1"/>
</dbReference>
<feature type="transmembrane region" description="Helical" evidence="2">
    <location>
        <begin position="12"/>
        <end position="32"/>
    </location>
</feature>
<dbReference type="OrthoDB" id="287142at2"/>
<feature type="coiled-coil region" evidence="1">
    <location>
        <begin position="32"/>
        <end position="66"/>
    </location>
</feature>
<dbReference type="EMBL" id="QPEX01000011">
    <property type="protein sequence ID" value="RCS52865.1"/>
    <property type="molecule type" value="Genomic_DNA"/>
</dbReference>
<gene>
    <name evidence="3" type="ORF">DTL42_08530</name>
</gene>
<dbReference type="AlphaFoldDB" id="A0A368KT92"/>
<keyword evidence="2" id="KW-1133">Transmembrane helix</keyword>
<dbReference type="InterPro" id="IPR011989">
    <property type="entry name" value="ARM-like"/>
</dbReference>
<dbReference type="Proteomes" id="UP000253562">
    <property type="component" value="Unassembled WGS sequence"/>
</dbReference>